<dbReference type="Pfam" id="PF00664">
    <property type="entry name" value="ABC_membrane"/>
    <property type="match status" value="1"/>
</dbReference>
<dbReference type="PANTHER" id="PTHR43394:SF1">
    <property type="entry name" value="ATP-BINDING CASSETTE SUB-FAMILY B MEMBER 10, MITOCHONDRIAL"/>
    <property type="match status" value="1"/>
</dbReference>
<accession>A0ABW3FT28</accession>
<dbReference type="PANTHER" id="PTHR43394">
    <property type="entry name" value="ATP-DEPENDENT PERMEASE MDL1, MITOCHONDRIAL"/>
    <property type="match status" value="1"/>
</dbReference>
<feature type="domain" description="ABC transmembrane type-1" evidence="9">
    <location>
        <begin position="25"/>
        <end position="307"/>
    </location>
</feature>
<feature type="domain" description="ABC transporter" evidence="8">
    <location>
        <begin position="341"/>
        <end position="576"/>
    </location>
</feature>
<dbReference type="RefSeq" id="WP_345600640.1">
    <property type="nucleotide sequence ID" value="NZ_BAABLT010000011.1"/>
</dbReference>
<dbReference type="PROSITE" id="PS50893">
    <property type="entry name" value="ABC_TRANSPORTER_2"/>
    <property type="match status" value="1"/>
</dbReference>
<feature type="transmembrane region" description="Helical" evidence="7">
    <location>
        <begin position="247"/>
        <end position="269"/>
    </location>
</feature>
<feature type="transmembrane region" description="Helical" evidence="7">
    <location>
        <begin position="65"/>
        <end position="85"/>
    </location>
</feature>
<dbReference type="Gene3D" id="3.40.50.300">
    <property type="entry name" value="P-loop containing nucleotide triphosphate hydrolases"/>
    <property type="match status" value="1"/>
</dbReference>
<dbReference type="GO" id="GO:0005524">
    <property type="term" value="F:ATP binding"/>
    <property type="evidence" value="ECO:0007669"/>
    <property type="project" value="UniProtKB-KW"/>
</dbReference>
<feature type="transmembrane region" description="Helical" evidence="7">
    <location>
        <begin position="160"/>
        <end position="179"/>
    </location>
</feature>
<keyword evidence="2 7" id="KW-0812">Transmembrane</keyword>
<dbReference type="EMBL" id="JBHTIW010000009">
    <property type="protein sequence ID" value="MFD0920917.1"/>
    <property type="molecule type" value="Genomic_DNA"/>
</dbReference>
<keyword evidence="11" id="KW-1185">Reference proteome</keyword>
<feature type="transmembrane region" description="Helical" evidence="7">
    <location>
        <begin position="24"/>
        <end position="45"/>
    </location>
</feature>
<dbReference type="Pfam" id="PF00005">
    <property type="entry name" value="ABC_tran"/>
    <property type="match status" value="1"/>
</dbReference>
<dbReference type="Proteomes" id="UP001597018">
    <property type="component" value="Unassembled WGS sequence"/>
</dbReference>
<evidence type="ECO:0000313" key="11">
    <source>
        <dbReference type="Proteomes" id="UP001597018"/>
    </source>
</evidence>
<gene>
    <name evidence="10" type="ORF">ACFQ16_14285</name>
</gene>
<evidence type="ECO:0000256" key="7">
    <source>
        <dbReference type="SAM" id="Phobius"/>
    </source>
</evidence>
<evidence type="ECO:0000256" key="3">
    <source>
        <dbReference type="ARBA" id="ARBA00022741"/>
    </source>
</evidence>
<dbReference type="InterPro" id="IPR011527">
    <property type="entry name" value="ABC1_TM_dom"/>
</dbReference>
<dbReference type="InterPro" id="IPR027417">
    <property type="entry name" value="P-loop_NTPase"/>
</dbReference>
<keyword evidence="6 7" id="KW-0472">Membrane</keyword>
<evidence type="ECO:0000256" key="5">
    <source>
        <dbReference type="ARBA" id="ARBA00022989"/>
    </source>
</evidence>
<evidence type="ECO:0000256" key="1">
    <source>
        <dbReference type="ARBA" id="ARBA00004651"/>
    </source>
</evidence>
<dbReference type="SMART" id="SM00382">
    <property type="entry name" value="AAA"/>
    <property type="match status" value="1"/>
</dbReference>
<dbReference type="InterPro" id="IPR003593">
    <property type="entry name" value="AAA+_ATPase"/>
</dbReference>
<dbReference type="InterPro" id="IPR036640">
    <property type="entry name" value="ABC1_TM_sf"/>
</dbReference>
<dbReference type="InterPro" id="IPR003439">
    <property type="entry name" value="ABC_transporter-like_ATP-bd"/>
</dbReference>
<name>A0ABW3FT28_9PSEU</name>
<dbReference type="InterPro" id="IPR017871">
    <property type="entry name" value="ABC_transporter-like_CS"/>
</dbReference>
<evidence type="ECO:0000259" key="9">
    <source>
        <dbReference type="PROSITE" id="PS50929"/>
    </source>
</evidence>
<dbReference type="PROSITE" id="PS50929">
    <property type="entry name" value="ABC_TM1F"/>
    <property type="match status" value="1"/>
</dbReference>
<dbReference type="PROSITE" id="PS00211">
    <property type="entry name" value="ABC_TRANSPORTER_1"/>
    <property type="match status" value="1"/>
</dbReference>
<proteinExistence type="predicted"/>
<keyword evidence="4 10" id="KW-0067">ATP-binding</keyword>
<organism evidence="10 11">
    <name type="scientific">Saccharopolyspora rosea</name>
    <dbReference type="NCBI Taxonomy" id="524884"/>
    <lineage>
        <taxon>Bacteria</taxon>
        <taxon>Bacillati</taxon>
        <taxon>Actinomycetota</taxon>
        <taxon>Actinomycetes</taxon>
        <taxon>Pseudonocardiales</taxon>
        <taxon>Pseudonocardiaceae</taxon>
        <taxon>Saccharopolyspora</taxon>
    </lineage>
</organism>
<dbReference type="Gene3D" id="1.20.1560.10">
    <property type="entry name" value="ABC transporter type 1, transmembrane domain"/>
    <property type="match status" value="1"/>
</dbReference>
<dbReference type="SUPFAM" id="SSF90123">
    <property type="entry name" value="ABC transporter transmembrane region"/>
    <property type="match status" value="1"/>
</dbReference>
<sequence length="598" mass="65133">MAQPGVREIFRRFWPFLHRDRRKLLVAAVLFVVAAVMETVAVWMFKVLTDDALTTGKLSAFWQPGMTWLGTAVVGAAASFGGAYLTSRAAEKFLLELRAHVFDHVQELSPDFFARRGTGDLVARLSGDVESVERLVGSGMLETVSALFSVVLYAGAALYLSWDLALLALLLAPVFWLVARKFSQRIRTASRQERDANGAISSVVAEGIANVELVQSCNQQRSQGERLHRESLRWFGAKLAEARLSALYAPVVTVLETVCVLLIIGVGVWEISAQRITIGGLIAFAAYLGYLYQPLQQLGQITMAVTAARAGSERLIELMDQRPAVADTGRASLPARRSRGIRFERVGFGYPGADRPALADFGLDVRPGEFVLVTGPSGAGKSTLAKLLLRFYDPHAGRVLLDDVDLRDLPLRAVRDSIALVPQEVAIFHGTVADNIAFGAPDATRDEIVAAAREADADEFVRRLPDGYDTVIGERGALLSGGQRRRLSIARAVLRRAPVLVLDEPTNGLDRASTRRVVEPLRRLARTRTTILISHDLDLAAEADRVVVLDGGRAASPPRPERTGFAGDLFGPDDAPTVRLRPPWLATLTNPGIARGRR</sequence>
<protein>
    <submittedName>
        <fullName evidence="10">ABC transporter ATP-binding protein</fullName>
    </submittedName>
</protein>
<dbReference type="CDD" id="cd18564">
    <property type="entry name" value="ABC_6TM_exporter_like"/>
    <property type="match status" value="1"/>
</dbReference>
<evidence type="ECO:0000313" key="10">
    <source>
        <dbReference type="EMBL" id="MFD0920917.1"/>
    </source>
</evidence>
<keyword evidence="3" id="KW-0547">Nucleotide-binding</keyword>
<evidence type="ECO:0000256" key="2">
    <source>
        <dbReference type="ARBA" id="ARBA00022692"/>
    </source>
</evidence>
<comment type="caution">
    <text evidence="10">The sequence shown here is derived from an EMBL/GenBank/DDBJ whole genome shotgun (WGS) entry which is preliminary data.</text>
</comment>
<evidence type="ECO:0000256" key="6">
    <source>
        <dbReference type="ARBA" id="ARBA00023136"/>
    </source>
</evidence>
<dbReference type="InterPro" id="IPR039421">
    <property type="entry name" value="Type_1_exporter"/>
</dbReference>
<dbReference type="SUPFAM" id="SSF52540">
    <property type="entry name" value="P-loop containing nucleoside triphosphate hydrolases"/>
    <property type="match status" value="1"/>
</dbReference>
<evidence type="ECO:0000259" key="8">
    <source>
        <dbReference type="PROSITE" id="PS50893"/>
    </source>
</evidence>
<comment type="subcellular location">
    <subcellularLocation>
        <location evidence="1">Cell membrane</location>
        <topology evidence="1">Multi-pass membrane protein</topology>
    </subcellularLocation>
</comment>
<reference evidence="11" key="1">
    <citation type="journal article" date="2019" name="Int. J. Syst. Evol. Microbiol.">
        <title>The Global Catalogue of Microorganisms (GCM) 10K type strain sequencing project: providing services to taxonomists for standard genome sequencing and annotation.</title>
        <authorList>
            <consortium name="The Broad Institute Genomics Platform"/>
            <consortium name="The Broad Institute Genome Sequencing Center for Infectious Disease"/>
            <person name="Wu L."/>
            <person name="Ma J."/>
        </authorList>
    </citation>
    <scope>NUCLEOTIDE SEQUENCE [LARGE SCALE GENOMIC DNA]</scope>
    <source>
        <strain evidence="11">CCUG 56401</strain>
    </source>
</reference>
<evidence type="ECO:0000256" key="4">
    <source>
        <dbReference type="ARBA" id="ARBA00022840"/>
    </source>
</evidence>
<feature type="transmembrane region" description="Helical" evidence="7">
    <location>
        <begin position="275"/>
        <end position="292"/>
    </location>
</feature>
<keyword evidence="5 7" id="KW-1133">Transmembrane helix</keyword>